<comment type="caution">
    <text evidence="1">The sequence shown here is derived from an EMBL/GenBank/DDBJ whole genome shotgun (WGS) entry which is preliminary data.</text>
</comment>
<dbReference type="EMBL" id="CAJHCQ010000007">
    <property type="protein sequence ID" value="CAD6536186.1"/>
    <property type="molecule type" value="Genomic_DNA"/>
</dbReference>
<name>A0ABM8NP62_9BURK</name>
<accession>A0ABM8NP62</accession>
<reference evidence="1 2" key="1">
    <citation type="submission" date="2020-10" db="EMBL/GenBank/DDBJ databases">
        <authorList>
            <person name="Peeters C."/>
        </authorList>
    </citation>
    <scope>NUCLEOTIDE SEQUENCE [LARGE SCALE GENOMIC DNA]</scope>
    <source>
        <strain evidence="1 2">LMG 27952</strain>
    </source>
</reference>
<sequence length="115" mass="12658">MGRGNSGESKLRCRPGDLARVVRSVDPSLIERRVLVLSPCSESEWVVLLMGAPTEGWTTHGDWSQSASQVIFFDSSLEPIERCHPEEVSLYAEGSAARDGMLERQTHLPVLAGHQ</sequence>
<keyword evidence="2" id="KW-1185">Reference proteome</keyword>
<proteinExistence type="predicted"/>
<evidence type="ECO:0000313" key="2">
    <source>
        <dbReference type="Proteomes" id="UP000656319"/>
    </source>
</evidence>
<organism evidence="1 2">
    <name type="scientific">Paraburkholderia hiiakae</name>
    <dbReference type="NCBI Taxonomy" id="1081782"/>
    <lineage>
        <taxon>Bacteria</taxon>
        <taxon>Pseudomonadati</taxon>
        <taxon>Pseudomonadota</taxon>
        <taxon>Betaproteobacteria</taxon>
        <taxon>Burkholderiales</taxon>
        <taxon>Burkholderiaceae</taxon>
        <taxon>Paraburkholderia</taxon>
    </lineage>
</organism>
<dbReference type="Proteomes" id="UP000656319">
    <property type="component" value="Unassembled WGS sequence"/>
</dbReference>
<protein>
    <submittedName>
        <fullName evidence="1">Uncharacterized protein</fullName>
    </submittedName>
</protein>
<gene>
    <name evidence="1" type="ORF">LMG27952_03116</name>
</gene>
<evidence type="ECO:0000313" key="1">
    <source>
        <dbReference type="EMBL" id="CAD6536186.1"/>
    </source>
</evidence>